<keyword evidence="5" id="KW-0378">Hydrolase</keyword>
<evidence type="ECO:0000313" key="19">
    <source>
        <dbReference type="Proteomes" id="UP000801492"/>
    </source>
</evidence>
<organism evidence="18 19">
    <name type="scientific">Ignelater luminosus</name>
    <name type="common">Cucubano</name>
    <name type="synonym">Pyrophorus luminosus</name>
    <dbReference type="NCBI Taxonomy" id="2038154"/>
    <lineage>
        <taxon>Eukaryota</taxon>
        <taxon>Metazoa</taxon>
        <taxon>Ecdysozoa</taxon>
        <taxon>Arthropoda</taxon>
        <taxon>Hexapoda</taxon>
        <taxon>Insecta</taxon>
        <taxon>Pterygota</taxon>
        <taxon>Neoptera</taxon>
        <taxon>Endopterygota</taxon>
        <taxon>Coleoptera</taxon>
        <taxon>Polyphaga</taxon>
        <taxon>Elateriformia</taxon>
        <taxon>Elateroidea</taxon>
        <taxon>Elateridae</taxon>
        <taxon>Agrypninae</taxon>
        <taxon>Pyrophorini</taxon>
        <taxon>Ignelater</taxon>
    </lineage>
</organism>
<evidence type="ECO:0000256" key="4">
    <source>
        <dbReference type="ARBA" id="ARBA00022792"/>
    </source>
</evidence>
<evidence type="ECO:0000256" key="12">
    <source>
        <dbReference type="ARBA" id="ARBA00023235"/>
    </source>
</evidence>
<keyword evidence="9" id="KW-0446">Lipid-binding</keyword>
<comment type="subcellular location">
    <subcellularLocation>
        <location evidence="2">Mitochondrion inner membrane</location>
        <topology evidence="2">Peripheral membrane protein</topology>
    </subcellularLocation>
    <subcellularLocation>
        <location evidence="1">Mitochondrion matrix</location>
        <location evidence="1">Mitochondrion nucleoid</location>
    </subcellularLocation>
</comment>
<dbReference type="SUPFAM" id="SSF52540">
    <property type="entry name" value="P-loop containing nucleoside triphosphate hydrolases"/>
    <property type="match status" value="1"/>
</dbReference>
<dbReference type="InterPro" id="IPR027032">
    <property type="entry name" value="Twinkle-like"/>
</dbReference>
<keyword evidence="11" id="KW-0472">Membrane</keyword>
<feature type="domain" description="SF4 helicase" evidence="17">
    <location>
        <begin position="358"/>
        <end position="611"/>
    </location>
</feature>
<dbReference type="GO" id="GO:0005743">
    <property type="term" value="C:mitochondrial inner membrane"/>
    <property type="evidence" value="ECO:0007669"/>
    <property type="project" value="UniProtKB-SubCell"/>
</dbReference>
<evidence type="ECO:0000256" key="16">
    <source>
        <dbReference type="ARBA" id="ARBA00075597"/>
    </source>
</evidence>
<dbReference type="InterPro" id="IPR029044">
    <property type="entry name" value="Nucleotide-diphossugar_trans"/>
</dbReference>
<dbReference type="Pfam" id="PF13481">
    <property type="entry name" value="AAA_25"/>
    <property type="match status" value="1"/>
</dbReference>
<evidence type="ECO:0000256" key="14">
    <source>
        <dbReference type="ARBA" id="ARBA00044969"/>
    </source>
</evidence>
<proteinExistence type="predicted"/>
<gene>
    <name evidence="18" type="ORF">ILUMI_05693</name>
</gene>
<evidence type="ECO:0000256" key="7">
    <source>
        <dbReference type="ARBA" id="ARBA00022840"/>
    </source>
</evidence>
<keyword evidence="8" id="KW-0809">Transit peptide</keyword>
<dbReference type="GO" id="GO:0042645">
    <property type="term" value="C:mitochondrial nucleoid"/>
    <property type="evidence" value="ECO:0007669"/>
    <property type="project" value="UniProtKB-SubCell"/>
</dbReference>
<evidence type="ECO:0000313" key="18">
    <source>
        <dbReference type="EMBL" id="KAF2900494.1"/>
    </source>
</evidence>
<dbReference type="GO" id="GO:0043139">
    <property type="term" value="F:5'-3' DNA helicase activity"/>
    <property type="evidence" value="ECO:0007669"/>
    <property type="project" value="UniProtKB-EC"/>
</dbReference>
<dbReference type="EMBL" id="VTPC01002161">
    <property type="protein sequence ID" value="KAF2900494.1"/>
    <property type="molecule type" value="Genomic_DNA"/>
</dbReference>
<dbReference type="EC" id="5.6.2.3" evidence="14"/>
<evidence type="ECO:0000256" key="11">
    <source>
        <dbReference type="ARBA" id="ARBA00023136"/>
    </source>
</evidence>
<dbReference type="FunFam" id="3.40.50.300:FF:000845">
    <property type="entry name" value="Mitochondrial helicase twinkle"/>
    <property type="match status" value="1"/>
</dbReference>
<dbReference type="InterPro" id="IPR027417">
    <property type="entry name" value="P-loop_NTPase"/>
</dbReference>
<dbReference type="PANTHER" id="PTHR12873">
    <property type="entry name" value="T7-LIKE MITOCHONDRIAL DNA HELICASE"/>
    <property type="match status" value="1"/>
</dbReference>
<dbReference type="OrthoDB" id="275278at2759"/>
<evidence type="ECO:0000256" key="6">
    <source>
        <dbReference type="ARBA" id="ARBA00022806"/>
    </source>
</evidence>
<dbReference type="CDD" id="cd01122">
    <property type="entry name" value="Twinkle_C"/>
    <property type="match status" value="1"/>
</dbReference>
<accession>A0A8K0GHW8</accession>
<keyword evidence="10" id="KW-0496">Mitochondrion</keyword>
<comment type="catalytic activity">
    <reaction evidence="15">
        <text>ATP + H2O = ADP + phosphate + H(+)</text>
        <dbReference type="Rhea" id="RHEA:13065"/>
        <dbReference type="ChEBI" id="CHEBI:15377"/>
        <dbReference type="ChEBI" id="CHEBI:15378"/>
        <dbReference type="ChEBI" id="CHEBI:30616"/>
        <dbReference type="ChEBI" id="CHEBI:43474"/>
        <dbReference type="ChEBI" id="CHEBI:456216"/>
        <dbReference type="EC" id="5.6.2.3"/>
    </reaction>
</comment>
<dbReference type="GO" id="GO:0016787">
    <property type="term" value="F:hydrolase activity"/>
    <property type="evidence" value="ECO:0007669"/>
    <property type="project" value="UniProtKB-KW"/>
</dbReference>
<comment type="caution">
    <text evidence="18">The sequence shown here is derived from an EMBL/GenBank/DDBJ whole genome shotgun (WGS) entry which is preliminary data.</text>
</comment>
<name>A0A8K0GHW8_IGNLU</name>
<reference evidence="18" key="1">
    <citation type="submission" date="2019-08" db="EMBL/GenBank/DDBJ databases">
        <title>The genome of the North American firefly Photinus pyralis.</title>
        <authorList>
            <consortium name="Photinus pyralis genome working group"/>
            <person name="Fallon T.R."/>
            <person name="Sander Lower S.E."/>
            <person name="Weng J.-K."/>
        </authorList>
    </citation>
    <scope>NUCLEOTIDE SEQUENCE</scope>
    <source>
        <strain evidence="18">TRF0915ILg1</strain>
        <tissue evidence="18">Whole body</tissue>
    </source>
</reference>
<keyword evidence="19" id="KW-1185">Reference proteome</keyword>
<dbReference type="Proteomes" id="UP000801492">
    <property type="component" value="Unassembled WGS sequence"/>
</dbReference>
<evidence type="ECO:0000259" key="17">
    <source>
        <dbReference type="PROSITE" id="PS51199"/>
    </source>
</evidence>
<dbReference type="PANTHER" id="PTHR12873:SF0">
    <property type="entry name" value="TWINKLE MTDNA HELICASE"/>
    <property type="match status" value="1"/>
</dbReference>
<keyword evidence="3" id="KW-0547">Nucleotide-binding</keyword>
<evidence type="ECO:0000256" key="9">
    <source>
        <dbReference type="ARBA" id="ARBA00023121"/>
    </source>
</evidence>
<dbReference type="GO" id="GO:0006264">
    <property type="term" value="P:mitochondrial DNA replication"/>
    <property type="evidence" value="ECO:0007669"/>
    <property type="project" value="TreeGrafter"/>
</dbReference>
<evidence type="ECO:0000256" key="3">
    <source>
        <dbReference type="ARBA" id="ARBA00022741"/>
    </source>
</evidence>
<dbReference type="GO" id="GO:0008289">
    <property type="term" value="F:lipid binding"/>
    <property type="evidence" value="ECO:0007669"/>
    <property type="project" value="UniProtKB-KW"/>
</dbReference>
<evidence type="ECO:0000256" key="5">
    <source>
        <dbReference type="ARBA" id="ARBA00022801"/>
    </source>
</evidence>
<dbReference type="GO" id="GO:0003697">
    <property type="term" value="F:single-stranded DNA binding"/>
    <property type="evidence" value="ECO:0007669"/>
    <property type="project" value="InterPro"/>
</dbReference>
<dbReference type="Gene3D" id="3.90.550.10">
    <property type="entry name" value="Spore Coat Polysaccharide Biosynthesis Protein SpsA, Chain A"/>
    <property type="match status" value="1"/>
</dbReference>
<evidence type="ECO:0000256" key="15">
    <source>
        <dbReference type="ARBA" id="ARBA00048954"/>
    </source>
</evidence>
<evidence type="ECO:0000256" key="8">
    <source>
        <dbReference type="ARBA" id="ARBA00022946"/>
    </source>
</evidence>
<dbReference type="InterPro" id="IPR007694">
    <property type="entry name" value="DNA_helicase_DnaB-like_C"/>
</dbReference>
<protein>
    <recommendedName>
        <fullName evidence="14">DNA 5'-3' helicase</fullName>
        <ecNumber evidence="14">5.6.2.3</ecNumber>
    </recommendedName>
    <alternativeName>
        <fullName evidence="16">Twinkle protein, mitochondrial</fullName>
    </alternativeName>
</protein>
<keyword evidence="13" id="KW-1135">Mitochondrion nucleoid</keyword>
<keyword evidence="12" id="KW-0413">Isomerase</keyword>
<keyword evidence="4" id="KW-0999">Mitochondrion inner membrane</keyword>
<evidence type="ECO:0000256" key="13">
    <source>
        <dbReference type="ARBA" id="ARBA00023271"/>
    </source>
</evidence>
<dbReference type="AlphaFoldDB" id="A0A8K0GHW8"/>
<evidence type="ECO:0000256" key="1">
    <source>
        <dbReference type="ARBA" id="ARBA00004436"/>
    </source>
</evidence>
<dbReference type="GO" id="GO:0005524">
    <property type="term" value="F:ATP binding"/>
    <property type="evidence" value="ECO:0007669"/>
    <property type="project" value="UniProtKB-KW"/>
</dbReference>
<dbReference type="PROSITE" id="PS51199">
    <property type="entry name" value="SF4_HELICASE"/>
    <property type="match status" value="1"/>
</dbReference>
<keyword evidence="7" id="KW-0067">ATP-binding</keyword>
<dbReference type="Gene3D" id="3.40.50.300">
    <property type="entry name" value="P-loop containing nucleotide triphosphate hydrolases"/>
    <property type="match status" value="1"/>
</dbReference>
<evidence type="ECO:0000256" key="2">
    <source>
        <dbReference type="ARBA" id="ARBA00004637"/>
    </source>
</evidence>
<keyword evidence="6" id="KW-0347">Helicase</keyword>
<evidence type="ECO:0000256" key="10">
    <source>
        <dbReference type="ARBA" id="ARBA00023128"/>
    </source>
</evidence>
<sequence length="919" mass="104882">MLFTKSLFRNVQLVVRKTCYVNFVSVRKLNDISFEDMTDISPAVIKRTLSSNNVNFEEGFTCFIINCPACQKNTKATQSKLYINKVTGSFLCSSCLSLGQWSKLEPFITSKKNKDLKGVKFWVNTNNDLEKIRKYVKDVEKDTKLLKSLPEDSLPKVWESFNLPVVSHTAISQVPIRIDSTETSLYFPLDSAESKIVGYKVLSKTKDGIVKPQTEPIVNSIGILSGKSTKCKDSAIIVPSIADFLVLLDSKIPSTIVCLPNGVLNLPQYILPSLERFSKLILWFGDDLNSWDSARNFAKKLGEKRCLFVRPTDKQPLPHLAVGQDLKVIANAAQTVWHKSITTFSSLREDVFSELQNIDKVHGVKWKRYPLLSRILKGHRRGELTVVTGPTGSGKTTFISDYSLDLAMQGVNTLWGSFEIRNVRLARTMLQQLAGLPLDQHLGEFNKFADELEKLPIYFMTFHGQQSVKVVMEAVEHAQYVHDISHVIIDNLQFMLGVSEDQKHVDRFWKQDIVIAAFRTFATRKNCHVTLVIHPRKERDDEELTSSSIFGGAKASQEADNILIIQDKRLTSLRGRKYLQIVKNRYSGDLGIVPLEFDKNTLSFAQKKKKVSEEKGEKEAPSTDKEIRSDHNIDDTIEILRLWIDDVHEKYHSISTKFVDDTSFDDEEGVAHWSPMRFNHTISLRESALEYARTIWADYMLTIDADVFLTNPNTLAILVSKNRTVVSPMLNSVGLYSNFWHGMTENYYYLRTDDYEPVLNRENKGCFVVPMIHSCVLINLRKTESDQLTYVPENVRNYDGPRDDIITFALSANKSGVNLNICNDHGFGYIMVPMEQNDDLEYDYQQLTNLKLEVLVENEPLFVNELLKRYTSLPEKDTLGFDKIFMINLLRRPDRRKRMNACFDELGLDVTTLDAVDGK</sequence>